<dbReference type="Proteomes" id="UP001319104">
    <property type="component" value="Unassembled WGS sequence"/>
</dbReference>
<dbReference type="Gene3D" id="3.40.630.10">
    <property type="entry name" value="Zn peptidases"/>
    <property type="match status" value="1"/>
</dbReference>
<feature type="domain" description="Peptidase M28" evidence="5">
    <location>
        <begin position="113"/>
        <end position="322"/>
    </location>
</feature>
<dbReference type="AlphaFoldDB" id="A0AAP2G5Y8"/>
<dbReference type="RefSeq" id="WP_213945960.1">
    <property type="nucleotide sequence ID" value="NZ_JAHCMY010000008.1"/>
</dbReference>
<evidence type="ECO:0000256" key="3">
    <source>
        <dbReference type="ARBA" id="ARBA00023049"/>
    </source>
</evidence>
<dbReference type="InterPro" id="IPR036116">
    <property type="entry name" value="FN3_sf"/>
</dbReference>
<sequence>MKQLIALALFLLAWDLSAQTRMINRNPEIEKMVNEVKAENLEQYVRDLVDFGTRHTLSGTQDGNRGIVPAQQYVLEKFRSFEADAGGRLSSEIDMFDIPGDGRRIPEDAEIGNVVATLKGTDPNDDRIFLISGHLDSRASDVMDAEIDAPGANDDGSGVAAVIEAARILSKMEFPATIIFMAVSGEEQGLIGAAHMAKKAKEEDWNIVAMLNNDMVGNSYSSETHIKDNTRVRVFSESIPLLETEEMGNMRRYTNGENDSKSRQLARYIKEIGDRYVDQLEVKLIYRNDRFLRGGDHTPFAREGFTAIRMTEYNENYHYHHQDVRVEDGQQYGDLPELVDYEYLRKITAVNLATLASLAAAPSAPENVGIDVSRLVNTSTLKWEKPATGNPKGYYVLMRETDQSMWEKKFYTEDLELTVPYSKDNYFFAVQAVDEKGNESLAVFPRPLRR</sequence>
<dbReference type="Gene3D" id="2.60.40.10">
    <property type="entry name" value="Immunoglobulins"/>
    <property type="match status" value="1"/>
</dbReference>
<evidence type="ECO:0000313" key="6">
    <source>
        <dbReference type="EMBL" id="MBS9525098.1"/>
    </source>
</evidence>
<dbReference type="InterPro" id="IPR007484">
    <property type="entry name" value="Peptidase_M28"/>
</dbReference>
<comment type="caution">
    <text evidence="6">The sequence shown here is derived from an EMBL/GenBank/DDBJ whole genome shotgun (WGS) entry which is preliminary data.</text>
</comment>
<keyword evidence="4" id="KW-0732">Signal</keyword>
<protein>
    <submittedName>
        <fullName evidence="6">M20/M25/M40 family metallo-hydrolase</fullName>
    </submittedName>
</protein>
<name>A0AAP2G5Y8_9BACT</name>
<comment type="subcellular location">
    <subcellularLocation>
        <location evidence="1">Secreted</location>
    </subcellularLocation>
</comment>
<keyword evidence="2" id="KW-0964">Secreted</keyword>
<gene>
    <name evidence="6" type="ORF">KI659_13845</name>
</gene>
<dbReference type="SUPFAM" id="SSF49265">
    <property type="entry name" value="Fibronectin type III"/>
    <property type="match status" value="1"/>
</dbReference>
<dbReference type="InterPro" id="IPR003961">
    <property type="entry name" value="FN3_dom"/>
</dbReference>
<evidence type="ECO:0000259" key="5">
    <source>
        <dbReference type="Pfam" id="PF04389"/>
    </source>
</evidence>
<dbReference type="CDD" id="cd00063">
    <property type="entry name" value="FN3"/>
    <property type="match status" value="1"/>
</dbReference>
<evidence type="ECO:0000256" key="2">
    <source>
        <dbReference type="ARBA" id="ARBA00022525"/>
    </source>
</evidence>
<dbReference type="PANTHER" id="PTHR12147:SF26">
    <property type="entry name" value="PEPTIDASE M28 DOMAIN-CONTAINING PROTEIN"/>
    <property type="match status" value="1"/>
</dbReference>
<evidence type="ECO:0000313" key="7">
    <source>
        <dbReference type="Proteomes" id="UP001319104"/>
    </source>
</evidence>
<keyword evidence="7" id="KW-1185">Reference proteome</keyword>
<accession>A0AAP2G5Y8</accession>
<proteinExistence type="predicted"/>
<feature type="signal peptide" evidence="4">
    <location>
        <begin position="1"/>
        <end position="18"/>
    </location>
</feature>
<evidence type="ECO:0000256" key="4">
    <source>
        <dbReference type="SAM" id="SignalP"/>
    </source>
</evidence>
<feature type="chain" id="PRO_5042856737" evidence="4">
    <location>
        <begin position="19"/>
        <end position="450"/>
    </location>
</feature>
<dbReference type="PANTHER" id="PTHR12147">
    <property type="entry name" value="METALLOPEPTIDASE M28 FAMILY MEMBER"/>
    <property type="match status" value="1"/>
</dbReference>
<dbReference type="InterPro" id="IPR013783">
    <property type="entry name" value="Ig-like_fold"/>
</dbReference>
<keyword evidence="3" id="KW-0645">Protease</keyword>
<dbReference type="EMBL" id="JAHCMY010000008">
    <property type="protein sequence ID" value="MBS9525098.1"/>
    <property type="molecule type" value="Genomic_DNA"/>
</dbReference>
<organism evidence="6 7">
    <name type="scientific">Litoribacter ruber</name>
    <dbReference type="NCBI Taxonomy" id="702568"/>
    <lineage>
        <taxon>Bacteria</taxon>
        <taxon>Pseudomonadati</taxon>
        <taxon>Bacteroidota</taxon>
        <taxon>Cytophagia</taxon>
        <taxon>Cytophagales</taxon>
        <taxon>Cyclobacteriaceae</taxon>
        <taxon>Litoribacter</taxon>
    </lineage>
</organism>
<reference evidence="6 7" key="1">
    <citation type="submission" date="2021-05" db="EMBL/GenBank/DDBJ databases">
        <authorList>
            <person name="Zhang Z.D."/>
            <person name="Osman G."/>
        </authorList>
    </citation>
    <scope>NUCLEOTIDE SEQUENCE [LARGE SCALE GENOMIC DNA]</scope>
    <source>
        <strain evidence="6 7">KCTC 32217</strain>
    </source>
</reference>
<evidence type="ECO:0000256" key="1">
    <source>
        <dbReference type="ARBA" id="ARBA00004613"/>
    </source>
</evidence>
<dbReference type="Pfam" id="PF04389">
    <property type="entry name" value="Peptidase_M28"/>
    <property type="match status" value="1"/>
</dbReference>
<dbReference type="GO" id="GO:0006508">
    <property type="term" value="P:proteolysis"/>
    <property type="evidence" value="ECO:0007669"/>
    <property type="project" value="InterPro"/>
</dbReference>
<keyword evidence="3" id="KW-0482">Metalloprotease</keyword>
<dbReference type="GO" id="GO:0008235">
    <property type="term" value="F:metalloexopeptidase activity"/>
    <property type="evidence" value="ECO:0007669"/>
    <property type="project" value="InterPro"/>
</dbReference>
<dbReference type="GO" id="GO:0005576">
    <property type="term" value="C:extracellular region"/>
    <property type="evidence" value="ECO:0007669"/>
    <property type="project" value="UniProtKB-SubCell"/>
</dbReference>
<dbReference type="SUPFAM" id="SSF53187">
    <property type="entry name" value="Zn-dependent exopeptidases"/>
    <property type="match status" value="1"/>
</dbReference>
<dbReference type="InterPro" id="IPR045175">
    <property type="entry name" value="M28_fam"/>
</dbReference>
<keyword evidence="3" id="KW-0378">Hydrolase</keyword>